<dbReference type="InterPro" id="IPR024193">
    <property type="entry name" value="Ku80"/>
</dbReference>
<dbReference type="GO" id="GO:0042162">
    <property type="term" value="F:telomeric DNA binding"/>
    <property type="evidence" value="ECO:0007669"/>
    <property type="project" value="InterPro"/>
</dbReference>
<dbReference type="Pfam" id="PF02735">
    <property type="entry name" value="Ku"/>
    <property type="match status" value="1"/>
</dbReference>
<feature type="region of interest" description="Disordered" evidence="12">
    <location>
        <begin position="473"/>
        <end position="502"/>
    </location>
</feature>
<dbReference type="SMART" id="SM00559">
    <property type="entry name" value="Ku78"/>
    <property type="match status" value="1"/>
</dbReference>
<dbReference type="GO" id="GO:0043564">
    <property type="term" value="C:Ku70:Ku80 complex"/>
    <property type="evidence" value="ECO:0007669"/>
    <property type="project" value="InterPro"/>
</dbReference>
<evidence type="ECO:0000256" key="9">
    <source>
        <dbReference type="ARBA" id="ARBA00023172"/>
    </source>
</evidence>
<dbReference type="InterPro" id="IPR005161">
    <property type="entry name" value="Ku_N"/>
</dbReference>
<dbReference type="Gene3D" id="2.40.290.10">
    <property type="match status" value="1"/>
</dbReference>
<dbReference type="PANTHER" id="PTHR12604">
    <property type="entry name" value="KU AUTOANTIGEN DNA HELICASE"/>
    <property type="match status" value="1"/>
</dbReference>
<feature type="compositionally biased region" description="Basic and acidic residues" evidence="12">
    <location>
        <begin position="439"/>
        <end position="454"/>
    </location>
</feature>
<keyword evidence="5" id="KW-0378">Hydrolase</keyword>
<dbReference type="SUPFAM" id="SSF53300">
    <property type="entry name" value="vWA-like"/>
    <property type="match status" value="1"/>
</dbReference>
<dbReference type="Gene3D" id="1.25.40.240">
    <property type="entry name" value="Ku, C-terminal domain"/>
    <property type="match status" value="1"/>
</dbReference>
<keyword evidence="11" id="KW-0539">Nucleus</keyword>
<keyword evidence="3" id="KW-0547">Nucleotide-binding</keyword>
<accession>A0AA85JUD9</accession>
<evidence type="ECO:0000256" key="4">
    <source>
        <dbReference type="ARBA" id="ARBA00022763"/>
    </source>
</evidence>
<evidence type="ECO:0000256" key="5">
    <source>
        <dbReference type="ARBA" id="ARBA00022801"/>
    </source>
</evidence>
<dbReference type="SUPFAM" id="SSF100939">
    <property type="entry name" value="SPOC domain-like"/>
    <property type="match status" value="1"/>
</dbReference>
<comment type="subcellular location">
    <subcellularLocation>
        <location evidence="1">Nucleus</location>
    </subcellularLocation>
</comment>
<sequence>MTTALGLILDVGFHMTPLIDEAVKCVRLLLEKKFFAESKDQVAFILCGSDATDNSLADDEGNFQNISVIFGLNPISWSLLELLTPNLLSSSTADVVDAIMVAADHLHNHCKNKKGLKEKHILLVSNLCGPVDECDISKLTETLQPTGIKFSLIGCDLTNTNNIARHDTLNEPGPSHRPSRQIDHSRKSIPCLPFFSELWSRLDGESYELIDAVSALGIFETRSVCQRGWKVGFQISDSIVIPVVGYTQIKEAHPPTMKILYAPDPSIPLHTATKYYKQNESSSEVDSSMVTRGYRYGGTLVPFGEEDMAALKPPSEKNLSVIGFTDAKNVPHYLYTGESVMVFVAETVQQVEDSEVSPPSSSTALAALAQALYEVGGVALIRRVYSRTSAPRLGVLTPVVQDNRVSLVYTDLAFNEDIRNLELPSLPVSCESSSSTSKDFTKSKESRKSQRDCPSEEQLSAMDSFINSMMLNYSDDSEDDETDDKEKEDINHSSSNISFTPQRVPNPWIQRFFTCLRQRGLDPTMPLPNSTNYSNQWLSPEIFPGLEEIITRISSDSGDPSVSESRSMLLTSFPSLRSASESVDLTEEYLAKRRRLMEEELYGTSSTKDADNEQPSPNPELTNGTSQNTTTSSSIQINSVQDFEVLLSTRQTELACRLMEAHIIQLVTDPFTANILRPKAIACLYAYRKHAQQNKKMISNNNEKNNPSDIIPSETDDDNSCTNHLEIARAYNNFIREWRQDLIDRNLLGGDLSSPSVPVDNKLSFWLETITQGFGLLCEEEVPGINVSQSENMAFLNLNDVVSSYPQATEVTSAAYLSPNHVLRVDHLLNDDLE</sequence>
<comment type="similarity">
    <text evidence="2">Belongs to the ku80 family.</text>
</comment>
<keyword evidence="10" id="KW-0234">DNA repair</keyword>
<evidence type="ECO:0000256" key="10">
    <source>
        <dbReference type="ARBA" id="ARBA00023204"/>
    </source>
</evidence>
<dbReference type="GO" id="GO:0005524">
    <property type="term" value="F:ATP binding"/>
    <property type="evidence" value="ECO:0007669"/>
    <property type="project" value="UniProtKB-KW"/>
</dbReference>
<evidence type="ECO:0000256" key="7">
    <source>
        <dbReference type="ARBA" id="ARBA00022840"/>
    </source>
</evidence>
<dbReference type="GO" id="GO:0004386">
    <property type="term" value="F:helicase activity"/>
    <property type="evidence" value="ECO:0007669"/>
    <property type="project" value="UniProtKB-KW"/>
</dbReference>
<dbReference type="GO" id="GO:0016787">
    <property type="term" value="F:hydrolase activity"/>
    <property type="evidence" value="ECO:0007669"/>
    <property type="project" value="UniProtKB-KW"/>
</dbReference>
<feature type="region of interest" description="Disordered" evidence="12">
    <location>
        <begin position="426"/>
        <end position="457"/>
    </location>
</feature>
<feature type="region of interest" description="Disordered" evidence="12">
    <location>
        <begin position="699"/>
        <end position="719"/>
    </location>
</feature>
<dbReference type="InterPro" id="IPR016194">
    <property type="entry name" value="SPOC-like_C_dom_sf"/>
</dbReference>
<dbReference type="SUPFAM" id="SSF101420">
    <property type="entry name" value="C-terminal domain of Ku80"/>
    <property type="match status" value="1"/>
</dbReference>
<dbReference type="Pfam" id="PF03731">
    <property type="entry name" value="Ku_N"/>
    <property type="match status" value="1"/>
</dbReference>
<evidence type="ECO:0000313" key="14">
    <source>
        <dbReference type="Proteomes" id="UP000050795"/>
    </source>
</evidence>
<dbReference type="GO" id="GO:0006310">
    <property type="term" value="P:DNA recombination"/>
    <property type="evidence" value="ECO:0007669"/>
    <property type="project" value="UniProtKB-KW"/>
</dbReference>
<dbReference type="GO" id="GO:0003684">
    <property type="term" value="F:damaged DNA binding"/>
    <property type="evidence" value="ECO:0007669"/>
    <property type="project" value="InterPro"/>
</dbReference>
<feature type="compositionally biased region" description="Polar residues" evidence="12">
    <location>
        <begin position="492"/>
        <end position="502"/>
    </location>
</feature>
<evidence type="ECO:0000256" key="12">
    <source>
        <dbReference type="SAM" id="MobiDB-lite"/>
    </source>
</evidence>
<dbReference type="PANTHER" id="PTHR12604:SF4">
    <property type="entry name" value="X-RAY REPAIR CROSS-COMPLEMENTING PROTEIN 5"/>
    <property type="match status" value="1"/>
</dbReference>
<evidence type="ECO:0000259" key="13">
    <source>
        <dbReference type="SMART" id="SM00559"/>
    </source>
</evidence>
<feature type="compositionally biased region" description="Low complexity" evidence="12">
    <location>
        <begin position="426"/>
        <end position="438"/>
    </location>
</feature>
<keyword evidence="7" id="KW-0067">ATP-binding</keyword>
<proteinExistence type="inferred from homology"/>
<keyword evidence="4" id="KW-0227">DNA damage</keyword>
<keyword evidence="8" id="KW-0238">DNA-binding</keyword>
<dbReference type="WBParaSite" id="TREG1_51500.1">
    <property type="protein sequence ID" value="TREG1_51500.1"/>
    <property type="gene ID" value="TREG1_51500"/>
</dbReference>
<dbReference type="Gene3D" id="1.10.1600.10">
    <property type="match status" value="1"/>
</dbReference>
<evidence type="ECO:0000313" key="15">
    <source>
        <dbReference type="WBParaSite" id="TREG1_51500.1"/>
    </source>
</evidence>
<keyword evidence="14" id="KW-1185">Reference proteome</keyword>
<feature type="compositionally biased region" description="Polar residues" evidence="12">
    <location>
        <begin position="603"/>
        <end position="621"/>
    </location>
</feature>
<evidence type="ECO:0000256" key="2">
    <source>
        <dbReference type="ARBA" id="ARBA00007726"/>
    </source>
</evidence>
<keyword evidence="9" id="KW-0233">DNA recombination</keyword>
<dbReference type="InterPro" id="IPR006164">
    <property type="entry name" value="DNA_bd_Ku70/Ku80"/>
</dbReference>
<evidence type="ECO:0000256" key="6">
    <source>
        <dbReference type="ARBA" id="ARBA00022806"/>
    </source>
</evidence>
<feature type="compositionally biased region" description="Low complexity" evidence="12">
    <location>
        <begin position="622"/>
        <end position="634"/>
    </location>
</feature>
<reference evidence="15" key="2">
    <citation type="submission" date="2023-11" db="UniProtKB">
        <authorList>
            <consortium name="WormBaseParasite"/>
        </authorList>
    </citation>
    <scope>IDENTIFICATION</scope>
</reference>
<protein>
    <recommendedName>
        <fullName evidence="13">Ku domain-containing protein</fullName>
    </recommendedName>
</protein>
<dbReference type="GO" id="GO:0003690">
    <property type="term" value="F:double-stranded DNA binding"/>
    <property type="evidence" value="ECO:0007669"/>
    <property type="project" value="TreeGrafter"/>
</dbReference>
<dbReference type="AlphaFoldDB" id="A0AA85JUD9"/>
<feature type="compositionally biased region" description="Polar residues" evidence="12">
    <location>
        <begin position="699"/>
        <end position="708"/>
    </location>
</feature>
<dbReference type="InterPro" id="IPR036465">
    <property type="entry name" value="vWFA_dom_sf"/>
</dbReference>
<feature type="region of interest" description="Disordered" evidence="12">
    <location>
        <begin position="602"/>
        <end position="634"/>
    </location>
</feature>
<evidence type="ECO:0000256" key="3">
    <source>
        <dbReference type="ARBA" id="ARBA00022741"/>
    </source>
</evidence>
<feature type="domain" description="Ku" evidence="13">
    <location>
        <begin position="282"/>
        <end position="429"/>
    </location>
</feature>
<evidence type="ECO:0000256" key="11">
    <source>
        <dbReference type="ARBA" id="ARBA00023242"/>
    </source>
</evidence>
<name>A0AA85JUD9_TRIRE</name>
<dbReference type="Proteomes" id="UP000050795">
    <property type="component" value="Unassembled WGS sequence"/>
</dbReference>
<dbReference type="CDD" id="cd00873">
    <property type="entry name" value="KU80"/>
    <property type="match status" value="1"/>
</dbReference>
<dbReference type="GO" id="GO:0000723">
    <property type="term" value="P:telomere maintenance"/>
    <property type="evidence" value="ECO:0007669"/>
    <property type="project" value="InterPro"/>
</dbReference>
<dbReference type="InterPro" id="IPR036494">
    <property type="entry name" value="Ku_C_sf"/>
</dbReference>
<evidence type="ECO:0000256" key="8">
    <source>
        <dbReference type="ARBA" id="ARBA00023125"/>
    </source>
</evidence>
<dbReference type="GO" id="GO:0006303">
    <property type="term" value="P:double-strand break repair via nonhomologous end joining"/>
    <property type="evidence" value="ECO:0007669"/>
    <property type="project" value="InterPro"/>
</dbReference>
<reference evidence="14" key="1">
    <citation type="submission" date="2022-06" db="EMBL/GenBank/DDBJ databases">
        <authorList>
            <person name="Berger JAMES D."/>
            <person name="Berger JAMES D."/>
        </authorList>
    </citation>
    <scope>NUCLEOTIDE SEQUENCE [LARGE SCALE GENOMIC DNA]</scope>
</reference>
<evidence type="ECO:0000256" key="1">
    <source>
        <dbReference type="ARBA" id="ARBA00004123"/>
    </source>
</evidence>
<organism evidence="14 15">
    <name type="scientific">Trichobilharzia regenti</name>
    <name type="common">Nasal bird schistosome</name>
    <dbReference type="NCBI Taxonomy" id="157069"/>
    <lineage>
        <taxon>Eukaryota</taxon>
        <taxon>Metazoa</taxon>
        <taxon>Spiralia</taxon>
        <taxon>Lophotrochozoa</taxon>
        <taxon>Platyhelminthes</taxon>
        <taxon>Trematoda</taxon>
        <taxon>Digenea</taxon>
        <taxon>Strigeidida</taxon>
        <taxon>Schistosomatoidea</taxon>
        <taxon>Schistosomatidae</taxon>
        <taxon>Trichobilharzia</taxon>
    </lineage>
</organism>
<dbReference type="Gene3D" id="3.40.50.410">
    <property type="entry name" value="von Willebrand factor, type A domain"/>
    <property type="match status" value="1"/>
</dbReference>
<keyword evidence="6" id="KW-0347">Helicase</keyword>